<evidence type="ECO:0000313" key="2">
    <source>
        <dbReference type="EMBL" id="MDT2730928.1"/>
    </source>
</evidence>
<dbReference type="PANTHER" id="PTHR30419">
    <property type="entry name" value="HTH-TYPE TRANSCRIPTIONAL REGULATOR YBHD"/>
    <property type="match status" value="1"/>
</dbReference>
<dbReference type="Proteomes" id="UP001180515">
    <property type="component" value="Unassembled WGS sequence"/>
</dbReference>
<dbReference type="Gene3D" id="1.10.10.10">
    <property type="entry name" value="Winged helix-like DNA-binding domain superfamily/Winged helix DNA-binding domain"/>
    <property type="match status" value="1"/>
</dbReference>
<feature type="domain" description="HTH lysR-type" evidence="1">
    <location>
        <begin position="8"/>
        <end position="61"/>
    </location>
</feature>
<dbReference type="AlphaFoldDB" id="A0AAE4HW31"/>
<dbReference type="InterPro" id="IPR050950">
    <property type="entry name" value="HTH-type_LysR_regulators"/>
</dbReference>
<dbReference type="Pfam" id="PF00126">
    <property type="entry name" value="HTH_1"/>
    <property type="match status" value="1"/>
</dbReference>
<organism evidence="2 3">
    <name type="scientific">Streptococcus parauberis</name>
    <dbReference type="NCBI Taxonomy" id="1348"/>
    <lineage>
        <taxon>Bacteria</taxon>
        <taxon>Bacillati</taxon>
        <taxon>Bacillota</taxon>
        <taxon>Bacilli</taxon>
        <taxon>Lactobacillales</taxon>
        <taxon>Streptococcaceae</taxon>
        <taxon>Streptococcus</taxon>
    </lineage>
</organism>
<dbReference type="PROSITE" id="PS50931">
    <property type="entry name" value="HTH_LYSR"/>
    <property type="match status" value="1"/>
</dbReference>
<evidence type="ECO:0000313" key="3">
    <source>
        <dbReference type="Proteomes" id="UP001180515"/>
    </source>
</evidence>
<proteinExistence type="predicted"/>
<dbReference type="InterPro" id="IPR000847">
    <property type="entry name" value="LysR_HTH_N"/>
</dbReference>
<dbReference type="EMBL" id="JARQAG010000001">
    <property type="protein sequence ID" value="MDT2730928.1"/>
    <property type="molecule type" value="Genomic_DNA"/>
</dbReference>
<reference evidence="2" key="1">
    <citation type="submission" date="2023-03" db="EMBL/GenBank/DDBJ databases">
        <authorList>
            <person name="Shen W."/>
            <person name="Cai J."/>
        </authorList>
    </citation>
    <scope>NUCLEOTIDE SEQUENCE</scope>
    <source>
        <strain evidence="2">P82-2</strain>
    </source>
</reference>
<dbReference type="RefSeq" id="WP_196755765.1">
    <property type="nucleotide sequence ID" value="NZ_CBCPIC010000048.1"/>
</dbReference>
<name>A0AAE4HW31_9STRE</name>
<dbReference type="GO" id="GO:0003700">
    <property type="term" value="F:DNA-binding transcription factor activity"/>
    <property type="evidence" value="ECO:0007669"/>
    <property type="project" value="InterPro"/>
</dbReference>
<comment type="caution">
    <text evidence="2">The sequence shown here is derived from an EMBL/GenBank/DDBJ whole genome shotgun (WGS) entry which is preliminary data.</text>
</comment>
<accession>A0AAE4HW31</accession>
<dbReference type="PANTHER" id="PTHR30419:SF8">
    <property type="entry name" value="NITROGEN ASSIMILATION TRANSCRIPTIONAL ACTIVATOR-RELATED"/>
    <property type="match status" value="1"/>
</dbReference>
<sequence length="85" mass="9835">MFTNIINLIYFIKIVICNYNLTKATARCHNSQPALSNYIKTIEFEEDITLFFRKKGRLVGLASIGERFYENAKLVISSHEQLTAF</sequence>
<dbReference type="InterPro" id="IPR036390">
    <property type="entry name" value="WH_DNA-bd_sf"/>
</dbReference>
<protein>
    <submittedName>
        <fullName evidence="2">LysR family transcriptional regulator</fullName>
    </submittedName>
</protein>
<gene>
    <name evidence="2" type="ORF">P7G31_01510</name>
</gene>
<dbReference type="InterPro" id="IPR036388">
    <property type="entry name" value="WH-like_DNA-bd_sf"/>
</dbReference>
<dbReference type="SUPFAM" id="SSF46785">
    <property type="entry name" value="Winged helix' DNA-binding domain"/>
    <property type="match status" value="1"/>
</dbReference>
<evidence type="ECO:0000259" key="1">
    <source>
        <dbReference type="PROSITE" id="PS50931"/>
    </source>
</evidence>
<dbReference type="GO" id="GO:0005829">
    <property type="term" value="C:cytosol"/>
    <property type="evidence" value="ECO:0007669"/>
    <property type="project" value="TreeGrafter"/>
</dbReference>